<protein>
    <submittedName>
        <fullName evidence="1">Uncharacterized protein</fullName>
    </submittedName>
</protein>
<gene>
    <name evidence="1" type="ORF">LEP1GSC203_0100</name>
</gene>
<dbReference type="Proteomes" id="UP000012371">
    <property type="component" value="Unassembled WGS sequence"/>
</dbReference>
<evidence type="ECO:0000313" key="2">
    <source>
        <dbReference type="Proteomes" id="UP000012371"/>
    </source>
</evidence>
<dbReference type="EMBL" id="AOGW02000023">
    <property type="protein sequence ID" value="EMY59779.1"/>
    <property type="molecule type" value="Genomic_DNA"/>
</dbReference>
<organism evidence="1 2">
    <name type="scientific">Leptospira terpstrae serovar Hualin str. LT 11-33 = ATCC 700639</name>
    <dbReference type="NCBI Taxonomy" id="1257025"/>
    <lineage>
        <taxon>Bacteria</taxon>
        <taxon>Pseudomonadati</taxon>
        <taxon>Spirochaetota</taxon>
        <taxon>Spirochaetia</taxon>
        <taxon>Leptospirales</taxon>
        <taxon>Leptospiraceae</taxon>
        <taxon>Leptospira</taxon>
    </lineage>
</organism>
<keyword evidence="2" id="KW-1185">Reference proteome</keyword>
<comment type="caution">
    <text evidence="1">The sequence shown here is derived from an EMBL/GenBank/DDBJ whole genome shotgun (WGS) entry which is preliminary data.</text>
</comment>
<reference evidence="1" key="1">
    <citation type="submission" date="2013-03" db="EMBL/GenBank/DDBJ databases">
        <authorList>
            <person name="Harkins D.M."/>
            <person name="Durkin A.S."/>
            <person name="Brinkac L.M."/>
            <person name="Haft D.H."/>
            <person name="Selengut J.D."/>
            <person name="Sanka R."/>
            <person name="DePew J."/>
            <person name="Purushe J."/>
            <person name="Hartskeerl R.A."/>
            <person name="Ahmed A."/>
            <person name="van der Linden H."/>
            <person name="Goris M.G.A."/>
            <person name="Vinetz J.M."/>
            <person name="Sutton G.G."/>
            <person name="Nierman W.C."/>
            <person name="Fouts D.E."/>
        </authorList>
    </citation>
    <scope>NUCLEOTIDE SEQUENCE [LARGE SCALE GENOMIC DNA]</scope>
    <source>
        <strain evidence="1">LT 11-33</strain>
    </source>
</reference>
<dbReference type="AlphaFoldDB" id="N1VJ54"/>
<sequence>MIFTKREIDEHYPLSERLRLEKAKSQNSVIYWINELVRSQVRGAEDVTSLIEVTKDLVTQVEALYAEKENSISIPVSDQSNSVEVVLLEEQLSDLYAEKEQLFAKTKTNSMEEVIALIQGMEEQLNSMYSEYET</sequence>
<dbReference type="OrthoDB" id="330622at2"/>
<dbReference type="RefSeq" id="WP_002975691.1">
    <property type="nucleotide sequence ID" value="NZ_AOGW02000023.1"/>
</dbReference>
<evidence type="ECO:0000313" key="1">
    <source>
        <dbReference type="EMBL" id="EMY59779.1"/>
    </source>
</evidence>
<dbReference type="STRING" id="1257025.LEP1GSC203_0100"/>
<proteinExistence type="predicted"/>
<accession>N1VJ54</accession>
<name>N1VJ54_9LEPT</name>